<reference evidence="1 2" key="1">
    <citation type="journal article" date="2019" name="Int. J. Syst. Evol. Microbiol.">
        <title>The Global Catalogue of Microorganisms (GCM) 10K type strain sequencing project: providing services to taxonomists for standard genome sequencing and annotation.</title>
        <authorList>
            <consortium name="The Broad Institute Genomics Platform"/>
            <consortium name="The Broad Institute Genome Sequencing Center for Infectious Disease"/>
            <person name="Wu L."/>
            <person name="Ma J."/>
        </authorList>
    </citation>
    <scope>NUCLEOTIDE SEQUENCE [LARGE SCALE GENOMIC DNA]</scope>
    <source>
        <strain evidence="1 2">JCM 13319</strain>
    </source>
</reference>
<proteinExistence type="predicted"/>
<keyword evidence="2" id="KW-1185">Reference proteome</keyword>
<evidence type="ECO:0000313" key="2">
    <source>
        <dbReference type="Proteomes" id="UP001501791"/>
    </source>
</evidence>
<gene>
    <name evidence="1" type="ORF">GCM10009691_06880</name>
</gene>
<protein>
    <submittedName>
        <fullName evidence="1">Uncharacterized protein</fullName>
    </submittedName>
</protein>
<dbReference type="Proteomes" id="UP001501791">
    <property type="component" value="Unassembled WGS sequence"/>
</dbReference>
<organism evidence="1 2">
    <name type="scientific">Brevibacterium picturae</name>
    <dbReference type="NCBI Taxonomy" id="260553"/>
    <lineage>
        <taxon>Bacteria</taxon>
        <taxon>Bacillati</taxon>
        <taxon>Actinomycetota</taxon>
        <taxon>Actinomycetes</taxon>
        <taxon>Micrococcales</taxon>
        <taxon>Brevibacteriaceae</taxon>
        <taxon>Brevibacterium</taxon>
    </lineage>
</organism>
<evidence type="ECO:0000313" key="1">
    <source>
        <dbReference type="EMBL" id="GAA1533957.1"/>
    </source>
</evidence>
<dbReference type="EMBL" id="BAAALY010000003">
    <property type="protein sequence ID" value="GAA1533957.1"/>
    <property type="molecule type" value="Genomic_DNA"/>
</dbReference>
<dbReference type="RefSeq" id="WP_193070080.1">
    <property type="nucleotide sequence ID" value="NZ_BAAALY010000003.1"/>
</dbReference>
<comment type="caution">
    <text evidence="1">The sequence shown here is derived from an EMBL/GenBank/DDBJ whole genome shotgun (WGS) entry which is preliminary data.</text>
</comment>
<accession>A0ABN2B6T4</accession>
<name>A0ABN2B6T4_9MICO</name>
<sequence>MKNSDLPLGDVLALDRVQKNLPVSGEAAARLKRAHLVEGRRPRLHVSSVVAAASDTRAEYIRTRAQSDAHYAKLVVDYLSKFGEASRQDLNELLWDKLSDALDDSQKRNKVMNLLTTMGSSGEIVNAGSRSKPRWLLT</sequence>